<dbReference type="Gene3D" id="1.20.1270.180">
    <property type="match status" value="1"/>
</dbReference>
<dbReference type="AlphaFoldDB" id="A0A0F9TPI5"/>
<organism evidence="2">
    <name type="scientific">marine sediment metagenome</name>
    <dbReference type="NCBI Taxonomy" id="412755"/>
    <lineage>
        <taxon>unclassified sequences</taxon>
        <taxon>metagenomes</taxon>
        <taxon>ecological metagenomes</taxon>
    </lineage>
</organism>
<sequence>MLSARACKKLREDALCWLIANRLTAGTVVFLAEVILKIMRFIPLLTVITIAPLAQASEYESCLNVAVTQTDMSGCADMGYQEADAELNRVYNEIRKIYSDDKLFLDKLKSAQLAWITSRDADLALEYPHMDEEGYYGSVLPMCTLDSRASLTLERVTYLKRWLDGAEEGDVCSGSIMLQSDVIERQGLQ</sequence>
<dbReference type="Pfam" id="PF07007">
    <property type="entry name" value="LprI"/>
    <property type="match status" value="1"/>
</dbReference>
<dbReference type="EMBL" id="LAZR01000288">
    <property type="protein sequence ID" value="KKN76862.1"/>
    <property type="molecule type" value="Genomic_DNA"/>
</dbReference>
<evidence type="ECO:0000259" key="1">
    <source>
        <dbReference type="Pfam" id="PF07007"/>
    </source>
</evidence>
<feature type="domain" description="Lysozyme inhibitor LprI-like N-terminal" evidence="1">
    <location>
        <begin position="62"/>
        <end position="159"/>
    </location>
</feature>
<gene>
    <name evidence="2" type="ORF">LCGC14_0366470</name>
</gene>
<evidence type="ECO:0000313" key="2">
    <source>
        <dbReference type="EMBL" id="KKN76862.1"/>
    </source>
</evidence>
<protein>
    <recommendedName>
        <fullName evidence="1">Lysozyme inhibitor LprI-like N-terminal domain-containing protein</fullName>
    </recommendedName>
</protein>
<reference evidence="2" key="1">
    <citation type="journal article" date="2015" name="Nature">
        <title>Complex archaea that bridge the gap between prokaryotes and eukaryotes.</title>
        <authorList>
            <person name="Spang A."/>
            <person name="Saw J.H."/>
            <person name="Jorgensen S.L."/>
            <person name="Zaremba-Niedzwiedzka K."/>
            <person name="Martijn J."/>
            <person name="Lind A.E."/>
            <person name="van Eijk R."/>
            <person name="Schleper C."/>
            <person name="Guy L."/>
            <person name="Ettema T.J."/>
        </authorList>
    </citation>
    <scope>NUCLEOTIDE SEQUENCE</scope>
</reference>
<comment type="caution">
    <text evidence="2">The sequence shown here is derived from an EMBL/GenBank/DDBJ whole genome shotgun (WGS) entry which is preliminary data.</text>
</comment>
<proteinExistence type="predicted"/>
<accession>A0A0F9TPI5</accession>
<dbReference type="InterPro" id="IPR009739">
    <property type="entry name" value="LprI-like_N"/>
</dbReference>
<name>A0A0F9TPI5_9ZZZZ</name>